<reference evidence="14 15" key="1">
    <citation type="submission" date="2019-08" db="EMBL/GenBank/DDBJ databases">
        <title>In-depth cultivation of the pig gut microbiome towards novel bacterial diversity and tailored functional studies.</title>
        <authorList>
            <person name="Wylensek D."/>
            <person name="Hitch T.C.A."/>
            <person name="Clavel T."/>
        </authorList>
    </citation>
    <scope>NUCLEOTIDE SEQUENCE [LARGE SCALE GENOMIC DNA]</scope>
    <source>
        <strain evidence="14 15">WCA-383-APC-5B</strain>
    </source>
</reference>
<dbReference type="InterPro" id="IPR004513">
    <property type="entry name" value="FtsX"/>
</dbReference>
<evidence type="ECO:0000256" key="7">
    <source>
        <dbReference type="ARBA" id="ARBA00022989"/>
    </source>
</evidence>
<evidence type="ECO:0000256" key="5">
    <source>
        <dbReference type="ARBA" id="ARBA00022618"/>
    </source>
</evidence>
<keyword evidence="5 10" id="KW-0132">Cell division</keyword>
<comment type="subcellular location">
    <subcellularLocation>
        <location evidence="1">Cell membrane</location>
        <topology evidence="1">Multi-pass membrane protein</topology>
    </subcellularLocation>
</comment>
<feature type="transmembrane region" description="Helical" evidence="11">
    <location>
        <begin position="232"/>
        <end position="253"/>
    </location>
</feature>
<evidence type="ECO:0000256" key="9">
    <source>
        <dbReference type="ARBA" id="ARBA00023306"/>
    </source>
</evidence>
<feature type="transmembrane region" description="Helical" evidence="11">
    <location>
        <begin position="183"/>
        <end position="205"/>
    </location>
</feature>
<gene>
    <name evidence="14" type="ORF">FYJ33_00340</name>
</gene>
<dbReference type="InterPro" id="IPR040690">
    <property type="entry name" value="FtsX_ECD"/>
</dbReference>
<dbReference type="GO" id="GO:0005886">
    <property type="term" value="C:plasma membrane"/>
    <property type="evidence" value="ECO:0007669"/>
    <property type="project" value="UniProtKB-SubCell"/>
</dbReference>
<evidence type="ECO:0000256" key="1">
    <source>
        <dbReference type="ARBA" id="ARBA00004651"/>
    </source>
</evidence>
<dbReference type="InterPro" id="IPR003838">
    <property type="entry name" value="ABC3_permease_C"/>
</dbReference>
<feature type="domain" description="FtsX extracellular" evidence="13">
    <location>
        <begin position="59"/>
        <end position="159"/>
    </location>
</feature>
<evidence type="ECO:0000313" key="15">
    <source>
        <dbReference type="Proteomes" id="UP000460287"/>
    </source>
</evidence>
<evidence type="ECO:0000256" key="2">
    <source>
        <dbReference type="ARBA" id="ARBA00007379"/>
    </source>
</evidence>
<dbReference type="EMBL" id="VULX01000001">
    <property type="protein sequence ID" value="MSR89897.1"/>
    <property type="molecule type" value="Genomic_DNA"/>
</dbReference>
<dbReference type="PIRSF" id="PIRSF003097">
    <property type="entry name" value="FtsX"/>
    <property type="match status" value="1"/>
</dbReference>
<comment type="caution">
    <text evidence="14">The sequence shown here is derived from an EMBL/GenBank/DDBJ whole genome shotgun (WGS) entry which is preliminary data.</text>
</comment>
<evidence type="ECO:0000313" key="14">
    <source>
        <dbReference type="EMBL" id="MSR89897.1"/>
    </source>
</evidence>
<keyword evidence="4 10" id="KW-1003">Cell membrane</keyword>
<accession>A0A7X2SZV5</accession>
<dbReference type="PANTHER" id="PTHR47755:SF1">
    <property type="entry name" value="CELL DIVISION PROTEIN FTSX"/>
    <property type="match status" value="1"/>
</dbReference>
<keyword evidence="9 10" id="KW-0131">Cell cycle</keyword>
<evidence type="ECO:0000256" key="8">
    <source>
        <dbReference type="ARBA" id="ARBA00023136"/>
    </source>
</evidence>
<dbReference type="PANTHER" id="PTHR47755">
    <property type="entry name" value="CELL DIVISION PROTEIN FTSX"/>
    <property type="match status" value="1"/>
</dbReference>
<dbReference type="Pfam" id="PF18075">
    <property type="entry name" value="FtsX_ECD"/>
    <property type="match status" value="1"/>
</dbReference>
<evidence type="ECO:0000256" key="4">
    <source>
        <dbReference type="ARBA" id="ARBA00022475"/>
    </source>
</evidence>
<dbReference type="InterPro" id="IPR058204">
    <property type="entry name" value="FtsX_firmicutes-type"/>
</dbReference>
<evidence type="ECO:0000256" key="3">
    <source>
        <dbReference type="ARBA" id="ARBA00021907"/>
    </source>
</evidence>
<evidence type="ECO:0000259" key="13">
    <source>
        <dbReference type="Pfam" id="PF18075"/>
    </source>
</evidence>
<dbReference type="Proteomes" id="UP000460287">
    <property type="component" value="Unassembled WGS sequence"/>
</dbReference>
<dbReference type="GO" id="GO:0051301">
    <property type="term" value="P:cell division"/>
    <property type="evidence" value="ECO:0007669"/>
    <property type="project" value="UniProtKB-KW"/>
</dbReference>
<proteinExistence type="inferred from homology"/>
<feature type="transmembrane region" description="Helical" evidence="11">
    <location>
        <begin position="273"/>
        <end position="300"/>
    </location>
</feature>
<dbReference type="RefSeq" id="WP_154529783.1">
    <property type="nucleotide sequence ID" value="NZ_JAQXTV010000075.1"/>
</dbReference>
<keyword evidence="8 10" id="KW-0472">Membrane</keyword>
<evidence type="ECO:0000259" key="12">
    <source>
        <dbReference type="Pfam" id="PF02687"/>
    </source>
</evidence>
<name>A0A7X2SZV5_9CLOT</name>
<dbReference type="Gene3D" id="3.30.70.3040">
    <property type="match status" value="1"/>
</dbReference>
<protein>
    <recommendedName>
        <fullName evidence="3 10">Cell division protein FtsX</fullName>
    </recommendedName>
</protein>
<keyword evidence="15" id="KW-1185">Reference proteome</keyword>
<comment type="function">
    <text evidence="10">Part of the ABC transporter FtsEX involved in asymmetric cellular division facilitating the initiation of sporulation.</text>
</comment>
<keyword evidence="6 11" id="KW-0812">Transmembrane</keyword>
<feature type="transmembrane region" description="Helical" evidence="11">
    <location>
        <begin position="21"/>
        <end position="45"/>
    </location>
</feature>
<comment type="similarity">
    <text evidence="2 10">Belongs to the ABC-4 integral membrane protein family. FtsX subfamily.</text>
</comment>
<dbReference type="NCBIfam" id="NF038347">
    <property type="entry name" value="FtsX_Gpos"/>
    <property type="match status" value="1"/>
</dbReference>
<dbReference type="AlphaFoldDB" id="A0A7X2SZV5"/>
<sequence length="306" mass="34211">MKAKTARGLFKEGFQNIVRNRMVSLISISTVFLSLTLFSIFYIVVNNVEYNIDAMQGRVELNAFLNNDVSQDRIKEIKDRILKNDNVKSVEFTSSTEGLKEYKDTLKKDGDEEMIKILEESSSEEQNPIPSCFSIKTKDSSKNQQVKQELTKYKEIYKVNDGNLVTNFLNKISRYTKISGTGIMALLSVICIILISNTIKVAVLLRRKEISIIKYIGATNNYIRLPFISEGLIIGATGAILSLITVSAVYTYANPQIMIVMKSLMDGFVLMDLKSLICSLAPITIIAGSVIGILGSLLSIRKYMNV</sequence>
<evidence type="ECO:0000256" key="6">
    <source>
        <dbReference type="ARBA" id="ARBA00022692"/>
    </source>
</evidence>
<evidence type="ECO:0000256" key="10">
    <source>
        <dbReference type="PIRNR" id="PIRNR003097"/>
    </source>
</evidence>
<keyword evidence="7 11" id="KW-1133">Transmembrane helix</keyword>
<dbReference type="Pfam" id="PF02687">
    <property type="entry name" value="FtsX"/>
    <property type="match status" value="1"/>
</dbReference>
<organism evidence="14 15">
    <name type="scientific">Inconstantimicrobium porci</name>
    <dbReference type="NCBI Taxonomy" id="2652291"/>
    <lineage>
        <taxon>Bacteria</taxon>
        <taxon>Bacillati</taxon>
        <taxon>Bacillota</taxon>
        <taxon>Clostridia</taxon>
        <taxon>Eubacteriales</taxon>
        <taxon>Clostridiaceae</taxon>
        <taxon>Inconstantimicrobium</taxon>
    </lineage>
</organism>
<feature type="domain" description="ABC3 transporter permease C-terminal" evidence="12">
    <location>
        <begin position="183"/>
        <end position="304"/>
    </location>
</feature>
<evidence type="ECO:0000256" key="11">
    <source>
        <dbReference type="SAM" id="Phobius"/>
    </source>
</evidence>